<dbReference type="Proteomes" id="UP000192569">
    <property type="component" value="Chromosome I"/>
</dbReference>
<feature type="domain" description="M23ase beta-sheet core" evidence="2">
    <location>
        <begin position="148"/>
        <end position="239"/>
    </location>
</feature>
<dbReference type="PANTHER" id="PTHR21666">
    <property type="entry name" value="PEPTIDASE-RELATED"/>
    <property type="match status" value="1"/>
</dbReference>
<dbReference type="Gene3D" id="2.70.70.10">
    <property type="entry name" value="Glucose Permease (Domain IIA)"/>
    <property type="match status" value="1"/>
</dbReference>
<dbReference type="STRING" id="698762.SAMN00808754_0713"/>
<proteinExistence type="predicted"/>
<evidence type="ECO:0000313" key="3">
    <source>
        <dbReference type="EMBL" id="SMB92811.1"/>
    </source>
</evidence>
<sequence>MRHNWDWEEIKGAPLGGVTGPGRSLPPTRFFRQFLKQALAAGLIFLALTIVFRLEGPGATRLQTALRYYLRDTASDKTKAVATLLQEGLWLDTFDRWVFHGLKPWNEAMPAYKPGDKDRELPVMTLPVSGEIIKPYGWVAEKGKPSSFHPGIDIKAKGEAPVKAALDGRVVRAGEDPVLVQVVEVDHGGGLVTVYGTLGKVYVQPGQVVRQGDTLGVLAPGPAVQLHFEVRQDGRPVDPLLFLLPAGQI</sequence>
<gene>
    <name evidence="3" type="ORF">SAMN00808754_0713</name>
</gene>
<protein>
    <submittedName>
        <fullName evidence="3">Peptidase family M23</fullName>
    </submittedName>
</protein>
<keyword evidence="1" id="KW-0472">Membrane</keyword>
<evidence type="ECO:0000259" key="2">
    <source>
        <dbReference type="Pfam" id="PF01551"/>
    </source>
</evidence>
<reference evidence="3 4" key="1">
    <citation type="submission" date="2017-04" db="EMBL/GenBank/DDBJ databases">
        <authorList>
            <person name="Afonso C.L."/>
            <person name="Miller P.J."/>
            <person name="Scott M.A."/>
            <person name="Spackman E."/>
            <person name="Goraichik I."/>
            <person name="Dimitrov K.M."/>
            <person name="Suarez D.L."/>
            <person name="Swayne D.E."/>
        </authorList>
    </citation>
    <scope>NUCLEOTIDE SEQUENCE [LARGE SCALE GENOMIC DNA]</scope>
    <source>
        <strain evidence="3 4">ToBE</strain>
    </source>
</reference>
<accession>A0A1W1VID9</accession>
<keyword evidence="1" id="KW-1133">Transmembrane helix</keyword>
<dbReference type="PANTHER" id="PTHR21666:SF270">
    <property type="entry name" value="MUREIN HYDROLASE ACTIVATOR ENVC"/>
    <property type="match status" value="1"/>
</dbReference>
<keyword evidence="1" id="KW-0812">Transmembrane</keyword>
<dbReference type="InterPro" id="IPR050570">
    <property type="entry name" value="Cell_wall_metabolism_enzyme"/>
</dbReference>
<dbReference type="SUPFAM" id="SSF51261">
    <property type="entry name" value="Duplicated hybrid motif"/>
    <property type="match status" value="1"/>
</dbReference>
<evidence type="ECO:0000313" key="4">
    <source>
        <dbReference type="Proteomes" id="UP000192569"/>
    </source>
</evidence>
<evidence type="ECO:0000256" key="1">
    <source>
        <dbReference type="SAM" id="Phobius"/>
    </source>
</evidence>
<dbReference type="EMBL" id="LT838272">
    <property type="protein sequence ID" value="SMB92811.1"/>
    <property type="molecule type" value="Genomic_DNA"/>
</dbReference>
<dbReference type="Pfam" id="PF01551">
    <property type="entry name" value="Peptidase_M23"/>
    <property type="match status" value="1"/>
</dbReference>
<organism evidence="3 4">
    <name type="scientific">Thermanaeromonas toyohensis ToBE</name>
    <dbReference type="NCBI Taxonomy" id="698762"/>
    <lineage>
        <taxon>Bacteria</taxon>
        <taxon>Bacillati</taxon>
        <taxon>Bacillota</taxon>
        <taxon>Clostridia</taxon>
        <taxon>Neomoorellales</taxon>
        <taxon>Neomoorellaceae</taxon>
        <taxon>Thermanaeromonas</taxon>
    </lineage>
</organism>
<dbReference type="GO" id="GO:0004222">
    <property type="term" value="F:metalloendopeptidase activity"/>
    <property type="evidence" value="ECO:0007669"/>
    <property type="project" value="TreeGrafter"/>
</dbReference>
<dbReference type="RefSeq" id="WP_084664108.1">
    <property type="nucleotide sequence ID" value="NZ_LT838272.1"/>
</dbReference>
<dbReference type="CDD" id="cd12797">
    <property type="entry name" value="M23_peptidase"/>
    <property type="match status" value="1"/>
</dbReference>
<dbReference type="AlphaFoldDB" id="A0A1W1VID9"/>
<keyword evidence="4" id="KW-1185">Reference proteome</keyword>
<dbReference type="OrthoDB" id="9814460at2"/>
<dbReference type="InterPro" id="IPR016047">
    <property type="entry name" value="M23ase_b-sheet_dom"/>
</dbReference>
<name>A0A1W1VID9_9FIRM</name>
<dbReference type="InterPro" id="IPR011055">
    <property type="entry name" value="Dup_hybrid_motif"/>
</dbReference>
<feature type="transmembrane region" description="Helical" evidence="1">
    <location>
        <begin position="34"/>
        <end position="54"/>
    </location>
</feature>